<accession>F2K290</accession>
<evidence type="ECO:0000313" key="2">
    <source>
        <dbReference type="EMBL" id="ADZ92270.1"/>
    </source>
</evidence>
<dbReference type="Proteomes" id="UP000001062">
    <property type="component" value="Chromosome"/>
</dbReference>
<dbReference type="PATRIC" id="fig|717774.3.peg.3139"/>
<feature type="transmembrane region" description="Helical" evidence="1">
    <location>
        <begin position="86"/>
        <end position="107"/>
    </location>
</feature>
<dbReference type="HOGENOM" id="CLU_428143_0_0_6"/>
<protein>
    <submittedName>
        <fullName evidence="2">Uncharacterized protein</fullName>
    </submittedName>
</protein>
<evidence type="ECO:0000313" key="3">
    <source>
        <dbReference type="Proteomes" id="UP000001062"/>
    </source>
</evidence>
<dbReference type="STRING" id="717774.Marme_3051"/>
<keyword evidence="3" id="KW-1185">Reference proteome</keyword>
<evidence type="ECO:0000256" key="1">
    <source>
        <dbReference type="SAM" id="Phobius"/>
    </source>
</evidence>
<dbReference type="RefSeq" id="WP_013662172.1">
    <property type="nucleotide sequence ID" value="NC_015276.1"/>
</dbReference>
<keyword evidence="1" id="KW-0472">Membrane</keyword>
<name>F2K290_MARM1</name>
<organism evidence="2 3">
    <name type="scientific">Marinomonas mediterranea (strain ATCC 700492 / JCM 21426 / NBRC 103028 / MMB-1)</name>
    <dbReference type="NCBI Taxonomy" id="717774"/>
    <lineage>
        <taxon>Bacteria</taxon>
        <taxon>Pseudomonadati</taxon>
        <taxon>Pseudomonadota</taxon>
        <taxon>Gammaproteobacteria</taxon>
        <taxon>Oceanospirillales</taxon>
        <taxon>Oceanospirillaceae</taxon>
        <taxon>Marinomonas</taxon>
    </lineage>
</organism>
<feature type="transmembrane region" description="Helical" evidence="1">
    <location>
        <begin position="113"/>
        <end position="132"/>
    </location>
</feature>
<dbReference type="AlphaFoldDB" id="F2K290"/>
<reference evidence="2 3" key="1">
    <citation type="journal article" date="2012" name="Stand. Genomic Sci.">
        <title>Complete genome sequence of the melanogenic marine bacterium Marinomonas mediterranea type strain (MMB-1(T)).</title>
        <authorList>
            <person name="Lucas-Elio P."/>
            <person name="Goodwin L."/>
            <person name="Woyke T."/>
            <person name="Pitluck S."/>
            <person name="Nolan M."/>
            <person name="Kyrpides N.C."/>
            <person name="Detter J.C."/>
            <person name="Copeland A."/>
            <person name="Teshima H."/>
            <person name="Bruce D."/>
            <person name="Detter C."/>
            <person name="Tapia R."/>
            <person name="Han S."/>
            <person name="Land M.L."/>
            <person name="Ivanova N."/>
            <person name="Mikhailova N."/>
            <person name="Johnston A.W."/>
            <person name="Sanchez-Amat A."/>
        </authorList>
    </citation>
    <scope>NUCLEOTIDE SEQUENCE [LARGE SCALE GENOMIC DNA]</scope>
    <source>
        <strain evidence="3">ATCC 700492 / JCM 21426 / NBRC 103028 / MMB-1</strain>
    </source>
</reference>
<dbReference type="KEGG" id="mme:Marme_3051"/>
<dbReference type="EMBL" id="CP002583">
    <property type="protein sequence ID" value="ADZ92270.1"/>
    <property type="molecule type" value="Genomic_DNA"/>
</dbReference>
<keyword evidence="1" id="KW-0812">Transmembrane</keyword>
<proteinExistence type="predicted"/>
<sequence length="639" mass="74045">MSNQDDLDWIDRITNPIMGKVKTRWPDWSCTQELTSNTRPVRKAEKLRGQKVEPLAYYGHHTPFTTDTDGNQWVIMTSNKVNAYRMNALGSLFITMIWFGLYLFALYHGGKDSLGMLYLSLVFFIPALYWIIQARRHGEDKWVVFDRRTGNVCFWDKKGKRSLTVPFEQVNCYWTPVFRRGLSHNFYFMPMVNLPNERHRWWQVYMGFPSDYAQAQYFWSVITAFMDNSKPLPMVAGLYHHLIWMERNGYTLDDITHGGKSATEEELYEIFEEVEAKIEVETNKADNLLKGTKHFSASALIDFYKHAPGYANEEVLSTISIFIKHGISSLKQSSLMRDLDFIESLTMEVYCREMSKLIQFFGPLVNADMAAKGLIKEDEGEEGLFLVDLNALDDIYYEGLDADIEAVLSAFKRMMFQPEHFNADGIIELYQNTPSFIANILERRIIAQVELAVRDMVESGDMMFGFEERITREAYCEELKKLLQFFGRVNNANVDRNRVKDPSRYMDLHALDAIDYEGLDADIEAVLSSYKRIVSDAEHFKADSIIELYQNTSNFIAIILERKIIIQVELAVEYMVESGDMLSGFEGKITREAYCKEFNKLLQFFGQINNADAKRKGYTDSNSYMDLHALDDLDVTPRH</sequence>
<gene>
    <name evidence="2" type="ordered locus">Marme_3051</name>
</gene>
<keyword evidence="1" id="KW-1133">Transmembrane helix</keyword>
<dbReference type="OrthoDB" id="3250831at2"/>